<evidence type="ECO:0000256" key="1">
    <source>
        <dbReference type="SAM" id="SignalP"/>
    </source>
</evidence>
<protein>
    <submittedName>
        <fullName evidence="2">DUF4148 domain-containing protein</fullName>
    </submittedName>
</protein>
<reference evidence="2 3" key="1">
    <citation type="submission" date="2019-01" db="EMBL/GenBank/DDBJ databases">
        <title>Genomic insights into a novel species Rhodoferax sp.</title>
        <authorList>
            <person name="Jin L."/>
        </authorList>
    </citation>
    <scope>NUCLEOTIDE SEQUENCE [LARGE SCALE GENOMIC DNA]</scope>
    <source>
        <strain evidence="2 3">CHu59-6-5</strain>
    </source>
</reference>
<keyword evidence="3" id="KW-1185">Reference proteome</keyword>
<feature type="chain" id="PRO_5022193563" evidence="1">
    <location>
        <begin position="23"/>
        <end position="103"/>
    </location>
</feature>
<dbReference type="KEGG" id="rhf:EUB48_17860"/>
<organism evidence="2 3">
    <name type="scientific">Rhodoferax sediminis</name>
    <dbReference type="NCBI Taxonomy" id="2509614"/>
    <lineage>
        <taxon>Bacteria</taxon>
        <taxon>Pseudomonadati</taxon>
        <taxon>Pseudomonadota</taxon>
        <taxon>Betaproteobacteria</taxon>
        <taxon>Burkholderiales</taxon>
        <taxon>Comamonadaceae</taxon>
        <taxon>Rhodoferax</taxon>
    </lineage>
</organism>
<accession>A0A515DEY3</accession>
<name>A0A515DEY3_9BURK</name>
<gene>
    <name evidence="2" type="ORF">EUB48_17860</name>
</gene>
<feature type="signal peptide" evidence="1">
    <location>
        <begin position="1"/>
        <end position="22"/>
    </location>
</feature>
<dbReference type="AlphaFoldDB" id="A0A515DEY3"/>
<dbReference type="EMBL" id="CP035503">
    <property type="protein sequence ID" value="QDL38949.1"/>
    <property type="molecule type" value="Genomic_DNA"/>
</dbReference>
<evidence type="ECO:0000313" key="2">
    <source>
        <dbReference type="EMBL" id="QDL38949.1"/>
    </source>
</evidence>
<dbReference type="RefSeq" id="WP_142820385.1">
    <property type="nucleotide sequence ID" value="NZ_CP035503.1"/>
</dbReference>
<dbReference type="OrthoDB" id="8821441at2"/>
<keyword evidence="1" id="KW-0732">Signal</keyword>
<proteinExistence type="predicted"/>
<sequence>MNATKLFTATAFAALASIGAHAGPADFNLQNRSPFQSTRPAAEVKAEVKAEAIAAARNPNNGEVDRVAAQAPKATSELARATVRAQTIAALRAGQIPHGEASM</sequence>
<dbReference type="Proteomes" id="UP000316798">
    <property type="component" value="Chromosome"/>
</dbReference>
<evidence type="ECO:0000313" key="3">
    <source>
        <dbReference type="Proteomes" id="UP000316798"/>
    </source>
</evidence>